<dbReference type="PANTHER" id="PTHR16442">
    <property type="entry name" value="RING FINGER PROTEIN 17"/>
    <property type="match status" value="1"/>
</dbReference>
<name>A0A0B2VS33_TOXCA</name>
<sequence>MNGRTSPIFEMPSGKGGLPKMVRNGDVGGDGRYTLVLFYSAEICVFFIFLFFHIHRIRICRTANCIVSHVISPSCIWVKLTNHITEQLQVTNLATLMPLEKVDEGLYVMAPLSKGLYARARIVQLGVTKMAPNYAKVLFIDEGTTSWMSCSCLAKMDEILSFHPWQAIAVSLFKVRPKNGVEWSKKECETLRTILGKYTLVQIAVALSTVQTNNYRDLVKVNMAGIENDKDSVGSSVAHLLARQCKGIVYDHLMFDGFAQKAYPASDNDESSVIGQLVHLEEWRSRFPETANEKSNEVEQYAEWIESGIGPQLVLFYSAEICVFFIFLFFHIHRIRICRTANCIVSHVISPSCIWVKLTNHITEQLQVTNLATLMPLEKVDEGLYVMAPLSKGLYARARIVQLGVTKMAPNYAKVLFIDEGTTSWMSCSCLAKMDEILSFHPWQAIAVSLFKVRPKNGVEWSKKECETLRTILGKYTLVQIAVALSTVQTNNYRDLVKVNMAGIENDKDSVGSSVAHLLARQCKGIVYDHLMFDGFAQKAYPASDNDESSVIGQLVHLEEWRSRFPETANEKSNEVEQYAEWIESGIGPQIPVVDVGWLRAEGYLKGSECIVSVEGRYTISPYEFYVRPLVMKKSQERTDEAGDVDSDDLCAEQMDAMIAANDELLKMAEDLNSCYGHPKNRKPISVQRVRNALEKGKSTYGVAEVDGGVTRFMGCWQRVEIIGLKAVEKTEEYYCRLRYLDSGGTDIRLLSSVVEIYPVSDYGAWSKLIMLGSRTGCGARPKLFMSGSRSGCGTRPKHCERPPLCLQVCLQGIKPAKGDEWSAAAREYFFRELREDVPISLKVLGALNKRAKNAKLSYDSTACRRPNVIFVNTIQVLDGSSESLDSRLVRQGYAVWSANSPVVFPGSTNDAHV</sequence>
<dbReference type="Gene3D" id="2.30.30.140">
    <property type="match status" value="2"/>
</dbReference>
<keyword evidence="1" id="KW-1133">Transmembrane helix</keyword>
<feature type="transmembrane region" description="Helical" evidence="1">
    <location>
        <begin position="33"/>
        <end position="52"/>
    </location>
</feature>
<keyword evidence="1" id="KW-0472">Membrane</keyword>
<feature type="transmembrane region" description="Helical" evidence="1">
    <location>
        <begin position="313"/>
        <end position="332"/>
    </location>
</feature>
<reference evidence="3 4" key="1">
    <citation type="submission" date="2014-11" db="EMBL/GenBank/DDBJ databases">
        <title>Genetic blueprint of the zoonotic pathogen Toxocara canis.</title>
        <authorList>
            <person name="Zhu X.-Q."/>
            <person name="Korhonen P.K."/>
            <person name="Cai H."/>
            <person name="Young N.D."/>
            <person name="Nejsum P."/>
            <person name="von Samson-Himmelstjerna G."/>
            <person name="Boag P.R."/>
            <person name="Tan P."/>
            <person name="Li Q."/>
            <person name="Min J."/>
            <person name="Yang Y."/>
            <person name="Wang X."/>
            <person name="Fang X."/>
            <person name="Hall R.S."/>
            <person name="Hofmann A."/>
            <person name="Sternberg P.W."/>
            <person name="Jex A.R."/>
            <person name="Gasser R.B."/>
        </authorList>
    </citation>
    <scope>NUCLEOTIDE SEQUENCE [LARGE SCALE GENOMIC DNA]</scope>
    <source>
        <strain evidence="3">PN_DK_2014</strain>
    </source>
</reference>
<evidence type="ECO:0000259" key="2">
    <source>
        <dbReference type="Pfam" id="PF00567"/>
    </source>
</evidence>
<keyword evidence="4" id="KW-1185">Reference proteome</keyword>
<dbReference type="STRING" id="6265.A0A0B2VS33"/>
<dbReference type="EMBL" id="JPKZ01000631">
    <property type="protein sequence ID" value="KHN86346.1"/>
    <property type="molecule type" value="Genomic_DNA"/>
</dbReference>
<comment type="caution">
    <text evidence="3">The sequence shown here is derived from an EMBL/GenBank/DDBJ whole genome shotgun (WGS) entry which is preliminary data.</text>
</comment>
<evidence type="ECO:0000313" key="3">
    <source>
        <dbReference type="EMBL" id="KHN86346.1"/>
    </source>
</evidence>
<evidence type="ECO:0000313" key="4">
    <source>
        <dbReference type="Proteomes" id="UP000031036"/>
    </source>
</evidence>
<dbReference type="OrthoDB" id="5832178at2759"/>
<evidence type="ECO:0000256" key="1">
    <source>
        <dbReference type="SAM" id="Phobius"/>
    </source>
</evidence>
<dbReference type="GO" id="GO:0005737">
    <property type="term" value="C:cytoplasm"/>
    <property type="evidence" value="ECO:0007669"/>
    <property type="project" value="UniProtKB-ARBA"/>
</dbReference>
<dbReference type="Proteomes" id="UP000031036">
    <property type="component" value="Unassembled WGS sequence"/>
</dbReference>
<dbReference type="SUPFAM" id="SSF63748">
    <property type="entry name" value="Tudor/PWWP/MBT"/>
    <property type="match status" value="2"/>
</dbReference>
<feature type="domain" description="Tudor" evidence="2">
    <location>
        <begin position="340"/>
        <end position="450"/>
    </location>
</feature>
<organism evidence="3 4">
    <name type="scientific">Toxocara canis</name>
    <name type="common">Canine roundworm</name>
    <dbReference type="NCBI Taxonomy" id="6265"/>
    <lineage>
        <taxon>Eukaryota</taxon>
        <taxon>Metazoa</taxon>
        <taxon>Ecdysozoa</taxon>
        <taxon>Nematoda</taxon>
        <taxon>Chromadorea</taxon>
        <taxon>Rhabditida</taxon>
        <taxon>Spirurina</taxon>
        <taxon>Ascaridomorpha</taxon>
        <taxon>Ascaridoidea</taxon>
        <taxon>Toxocaridae</taxon>
        <taxon>Toxocara</taxon>
    </lineage>
</organism>
<accession>A0A0B2VS33</accession>
<keyword evidence="1" id="KW-0812">Transmembrane</keyword>
<protein>
    <recommendedName>
        <fullName evidence="2">Tudor domain-containing protein</fullName>
    </recommendedName>
</protein>
<dbReference type="AlphaFoldDB" id="A0A0B2VS33"/>
<dbReference type="Gene3D" id="2.40.50.90">
    <property type="match status" value="2"/>
</dbReference>
<proteinExistence type="predicted"/>
<dbReference type="InterPro" id="IPR035437">
    <property type="entry name" value="SNase_OB-fold_sf"/>
</dbReference>
<gene>
    <name evidence="3" type="ORF">Tcan_14013</name>
</gene>
<dbReference type="PANTHER" id="PTHR16442:SF1">
    <property type="entry name" value="RING FINGER PROTEIN 17"/>
    <property type="match status" value="1"/>
</dbReference>
<feature type="domain" description="Tudor" evidence="2">
    <location>
        <begin position="62"/>
        <end position="172"/>
    </location>
</feature>
<dbReference type="Pfam" id="PF00567">
    <property type="entry name" value="TUDOR"/>
    <property type="match status" value="2"/>
</dbReference>
<dbReference type="InterPro" id="IPR002999">
    <property type="entry name" value="Tudor"/>
</dbReference>